<proteinExistence type="predicted"/>
<dbReference type="InterPro" id="IPR003812">
    <property type="entry name" value="Fido"/>
</dbReference>
<dbReference type="InterPro" id="IPR040198">
    <property type="entry name" value="Fido_containing"/>
</dbReference>
<dbReference type="PANTHER" id="PTHR13504">
    <property type="entry name" value="FIDO DOMAIN-CONTAINING PROTEIN DDB_G0283145"/>
    <property type="match status" value="1"/>
</dbReference>
<evidence type="ECO:0000259" key="1">
    <source>
        <dbReference type="PROSITE" id="PS51459"/>
    </source>
</evidence>
<sequence length="452" mass="49155">MQDPAGAVNAAFVAVEAEIANVSNDLRNRHYNTTDSEHAWRQDFLLKLTEKSTALLHIMEVDRRAAEEARAAAEAARVAADEAALQQAFADGVITPKLAEALWRRAQRSDDNTCVTAASHGPLELLKLARACGCPWDNTMMSVAALGGHLDVCKRSPMQRRWRARLRQVAFLERAYWQPAYDDRSPAELLSVITAIDGELRGELQRDAAIAADVRAAAMYELLRDILVTEGAVRWDELSAAAVQGVCTGALSRDAFVAQHAAALRDAPRLFDKLRNLAAAARQLHHLPRDALLSPALALLLHGTVMQGLCEPEGCGAYRAVDVMPAGTGTTRYAARGDVEPQLSELMEVVNAELRECASSGDGLRLGAFFLSDFLLIHPFRNGNGRVGRLLLQHIGRRLSVLPFTSNLNCKGRDLYISALEDRGAGVPCSTLATLLLHCVHKSACDLRAGFL</sequence>
<gene>
    <name evidence="2" type="ORF">JKP88DRAFT_309207</name>
</gene>
<dbReference type="PANTHER" id="PTHR13504:SF38">
    <property type="entry name" value="FIDO DOMAIN-CONTAINING PROTEIN"/>
    <property type="match status" value="1"/>
</dbReference>
<comment type="caution">
    <text evidence="2">The sequence shown here is derived from an EMBL/GenBank/DDBJ whole genome shotgun (WGS) entry which is preliminary data.</text>
</comment>
<dbReference type="Gene3D" id="1.10.3290.10">
    <property type="entry name" value="Fido-like domain"/>
    <property type="match status" value="1"/>
</dbReference>
<name>A0A835Z3P4_9STRA</name>
<feature type="domain" description="Fido" evidence="1">
    <location>
        <begin position="293"/>
        <end position="438"/>
    </location>
</feature>
<keyword evidence="3" id="KW-1185">Reference proteome</keyword>
<dbReference type="PROSITE" id="PS51459">
    <property type="entry name" value="FIDO"/>
    <property type="match status" value="1"/>
</dbReference>
<accession>A0A835Z3P4</accession>
<reference evidence="2" key="1">
    <citation type="submission" date="2021-02" db="EMBL/GenBank/DDBJ databases">
        <title>First Annotated Genome of the Yellow-green Alga Tribonema minus.</title>
        <authorList>
            <person name="Mahan K.M."/>
        </authorList>
    </citation>
    <scope>NUCLEOTIDE SEQUENCE</scope>
    <source>
        <strain evidence="2">UTEX B ZZ1240</strain>
    </source>
</reference>
<dbReference type="AlphaFoldDB" id="A0A835Z3P4"/>
<dbReference type="EMBL" id="JAFCMP010000107">
    <property type="protein sequence ID" value="KAG5186681.1"/>
    <property type="molecule type" value="Genomic_DNA"/>
</dbReference>
<organism evidence="2 3">
    <name type="scientific">Tribonema minus</name>
    <dbReference type="NCBI Taxonomy" id="303371"/>
    <lineage>
        <taxon>Eukaryota</taxon>
        <taxon>Sar</taxon>
        <taxon>Stramenopiles</taxon>
        <taxon>Ochrophyta</taxon>
        <taxon>PX clade</taxon>
        <taxon>Xanthophyceae</taxon>
        <taxon>Tribonematales</taxon>
        <taxon>Tribonemataceae</taxon>
        <taxon>Tribonema</taxon>
    </lineage>
</organism>
<protein>
    <submittedName>
        <fullName evidence="2">Fido domain-containing protein</fullName>
    </submittedName>
</protein>
<dbReference type="InterPro" id="IPR036597">
    <property type="entry name" value="Fido-like_dom_sf"/>
</dbReference>
<evidence type="ECO:0000313" key="2">
    <source>
        <dbReference type="EMBL" id="KAG5186681.1"/>
    </source>
</evidence>
<dbReference type="OrthoDB" id="2124009at2759"/>
<dbReference type="Proteomes" id="UP000664859">
    <property type="component" value="Unassembled WGS sequence"/>
</dbReference>
<dbReference type="SUPFAM" id="SSF140931">
    <property type="entry name" value="Fic-like"/>
    <property type="match status" value="1"/>
</dbReference>
<dbReference type="Pfam" id="PF02661">
    <property type="entry name" value="Fic"/>
    <property type="match status" value="1"/>
</dbReference>
<evidence type="ECO:0000313" key="3">
    <source>
        <dbReference type="Proteomes" id="UP000664859"/>
    </source>
</evidence>